<dbReference type="Proteomes" id="UP001145145">
    <property type="component" value="Unassembled WGS sequence"/>
</dbReference>
<dbReference type="Gene3D" id="3.40.50.300">
    <property type="entry name" value="P-loop containing nucleotide triphosphate hydrolases"/>
    <property type="match status" value="1"/>
</dbReference>
<dbReference type="InterPro" id="IPR000683">
    <property type="entry name" value="Gfo/Idh/MocA-like_OxRdtase_N"/>
</dbReference>
<dbReference type="NCBIfam" id="TIGR01727">
    <property type="entry name" value="oligo_HPY"/>
    <property type="match status" value="1"/>
</dbReference>
<dbReference type="AlphaFoldDB" id="A0A9W6C7I6"/>
<dbReference type="PANTHER" id="PTHR43377">
    <property type="entry name" value="BILIVERDIN REDUCTASE A"/>
    <property type="match status" value="1"/>
</dbReference>
<evidence type="ECO:0000259" key="6">
    <source>
        <dbReference type="Pfam" id="PF02894"/>
    </source>
</evidence>
<evidence type="ECO:0000259" key="5">
    <source>
        <dbReference type="Pfam" id="PF01408"/>
    </source>
</evidence>
<evidence type="ECO:0000313" key="8">
    <source>
        <dbReference type="EMBL" id="GLG04633.1"/>
    </source>
</evidence>
<evidence type="ECO:0000259" key="7">
    <source>
        <dbReference type="Pfam" id="PF08352"/>
    </source>
</evidence>
<keyword evidence="9" id="KW-1185">Reference proteome</keyword>
<organism evidence="8 9">
    <name type="scientific">Sellimonas catena</name>
    <dbReference type="NCBI Taxonomy" id="2994035"/>
    <lineage>
        <taxon>Bacteria</taxon>
        <taxon>Bacillati</taxon>
        <taxon>Bacillota</taxon>
        <taxon>Clostridia</taxon>
        <taxon>Lachnospirales</taxon>
        <taxon>Lachnospiraceae</taxon>
        <taxon>Sellimonas</taxon>
    </lineage>
</organism>
<dbReference type="Gene3D" id="3.40.50.720">
    <property type="entry name" value="NAD(P)-binding Rossmann-like Domain"/>
    <property type="match status" value="1"/>
</dbReference>
<dbReference type="Pfam" id="PF08352">
    <property type="entry name" value="oligo_HPY"/>
    <property type="match status" value="1"/>
</dbReference>
<dbReference type="Gene3D" id="3.30.360.10">
    <property type="entry name" value="Dihydrodipicolinate Reductase, domain 2"/>
    <property type="match status" value="1"/>
</dbReference>
<accession>A0A9W6C7I6</accession>
<protein>
    <recommendedName>
        <fullName evidence="10">Oxidoreductase</fullName>
    </recommendedName>
</protein>
<keyword evidence="3" id="KW-0547">Nucleotide-binding</keyword>
<evidence type="ECO:0000256" key="4">
    <source>
        <dbReference type="ARBA" id="ARBA00022840"/>
    </source>
</evidence>
<comment type="caution">
    <text evidence="8">The sequence shown here is derived from an EMBL/GenBank/DDBJ whole genome shotgun (WGS) entry which is preliminary data.</text>
</comment>
<proteinExistence type="inferred from homology"/>
<dbReference type="InterPro" id="IPR027417">
    <property type="entry name" value="P-loop_NTPase"/>
</dbReference>
<reference evidence="8 9" key="1">
    <citation type="journal article" date="2023" name="Int. J. Syst. Evol. Microbiol.">
        <title>Sellimonas catena sp. nov., isolated from human faeces.</title>
        <authorList>
            <person name="Hisatomi A."/>
            <person name="Ohkuma M."/>
            <person name="Sakamoto M."/>
        </authorList>
    </citation>
    <scope>NUCLEOTIDE SEQUENCE [LARGE SCALE GENOMIC DNA]</scope>
    <source>
        <strain evidence="8 9">12EGH17</strain>
    </source>
</reference>
<dbReference type="Pfam" id="PF02894">
    <property type="entry name" value="GFO_IDH_MocA_C"/>
    <property type="match status" value="1"/>
</dbReference>
<keyword evidence="4" id="KW-0067">ATP-binding</keyword>
<sequence length="511" mass="56904">MKKLITCAIAGLGNRGNDIYGNYQFVSPEEMKVTAIAEPQEEKREAARIRYGLPENRCFSSAEEMLEEPKLADVMVIATQDRQHVEQAVNAIQKGYHVLCEKPISRDPGECRRLQKAAHEYKRIVAVGHVLRYTPFYSKIKELIASGAVGEVVSIQAMEQVTYWHQAHSYVRGNWRRTDETSPMILAKSCHDLDIFVWLLGKQCKKVSSYGGLYLFRPEKAPEGAAKRCLDGCPAKADCPYDAEKIYITNERTGIRTVVREGKTGDAAWPCCVLTPNDLSEAAVRKALKTGPYGRCVYACDNDVVDHQVVNMEFEDGITVDFQMTAFTGEGGRTIHICGTKGDIKGNLSKNKVILTQFGRTPVSFEVAEGDMSGHAGGDNRLNLLVKLQRELGLTYLFIAHDLSMVKHISDRVGVMYMGHIVELASSKELYANPQHPYTKALLSAIPIPNPEKEKNKVVLPLEGEVGSPINCGPGCRFASRCKYATERCKNKTPVLKEIEKEHFAACHLFD</sequence>
<evidence type="ECO:0000256" key="1">
    <source>
        <dbReference type="ARBA" id="ARBA00010928"/>
    </source>
</evidence>
<evidence type="ECO:0008006" key="10">
    <source>
        <dbReference type="Google" id="ProtNLM"/>
    </source>
</evidence>
<dbReference type="Pfam" id="PF01408">
    <property type="entry name" value="GFO_IDH_MocA"/>
    <property type="match status" value="1"/>
</dbReference>
<name>A0A9W6C7I6_9FIRM</name>
<dbReference type="InterPro" id="IPR004104">
    <property type="entry name" value="Gfo/Idh/MocA-like_OxRdtase_C"/>
</dbReference>
<comment type="similarity">
    <text evidence="1">Belongs to the Gfo/Idh/MocA family.</text>
</comment>
<dbReference type="GO" id="GO:0015833">
    <property type="term" value="P:peptide transport"/>
    <property type="evidence" value="ECO:0007669"/>
    <property type="project" value="InterPro"/>
</dbReference>
<dbReference type="EMBL" id="BSBO01000017">
    <property type="protein sequence ID" value="GLG04633.1"/>
    <property type="molecule type" value="Genomic_DNA"/>
</dbReference>
<dbReference type="SUPFAM" id="SSF55347">
    <property type="entry name" value="Glyceraldehyde-3-phosphate dehydrogenase-like, C-terminal domain"/>
    <property type="match status" value="1"/>
</dbReference>
<dbReference type="SUPFAM" id="SSF52540">
    <property type="entry name" value="P-loop containing nucleoside triphosphate hydrolases"/>
    <property type="match status" value="1"/>
</dbReference>
<evidence type="ECO:0000313" key="9">
    <source>
        <dbReference type="Proteomes" id="UP001145145"/>
    </source>
</evidence>
<feature type="domain" description="Oligopeptide/dipeptide ABC transporter C-terminal" evidence="7">
    <location>
        <begin position="422"/>
        <end position="489"/>
    </location>
</feature>
<evidence type="ECO:0000256" key="2">
    <source>
        <dbReference type="ARBA" id="ARBA00022448"/>
    </source>
</evidence>
<dbReference type="InterPro" id="IPR036291">
    <property type="entry name" value="NAD(P)-bd_dom_sf"/>
</dbReference>
<feature type="domain" description="Gfo/Idh/MocA-like oxidoreductase N-terminal" evidence="5">
    <location>
        <begin position="5"/>
        <end position="129"/>
    </location>
</feature>
<dbReference type="InterPro" id="IPR013563">
    <property type="entry name" value="Oligopep_ABC_C"/>
</dbReference>
<gene>
    <name evidence="8" type="ORF">Selli1_18070</name>
</gene>
<dbReference type="InterPro" id="IPR051450">
    <property type="entry name" value="Gfo/Idh/MocA_Oxidoreductases"/>
</dbReference>
<dbReference type="GO" id="GO:0005524">
    <property type="term" value="F:ATP binding"/>
    <property type="evidence" value="ECO:0007669"/>
    <property type="project" value="UniProtKB-KW"/>
</dbReference>
<feature type="domain" description="Gfo/Idh/MocA-like oxidoreductase C-terminal" evidence="6">
    <location>
        <begin position="141"/>
        <end position="350"/>
    </location>
</feature>
<dbReference type="SUPFAM" id="SSF51735">
    <property type="entry name" value="NAD(P)-binding Rossmann-fold domains"/>
    <property type="match status" value="1"/>
</dbReference>
<evidence type="ECO:0000256" key="3">
    <source>
        <dbReference type="ARBA" id="ARBA00022741"/>
    </source>
</evidence>
<dbReference type="PANTHER" id="PTHR43377:SF2">
    <property type="entry name" value="BINDING ROSSMANN FOLD OXIDOREDUCTASE, PUTATIVE (AFU_ORTHOLOGUE AFUA_4G00560)-RELATED"/>
    <property type="match status" value="1"/>
</dbReference>
<keyword evidence="2" id="KW-0813">Transport</keyword>